<dbReference type="Pfam" id="PF01739">
    <property type="entry name" value="CheR"/>
    <property type="match status" value="1"/>
</dbReference>
<evidence type="ECO:0000259" key="8">
    <source>
        <dbReference type="PROSITE" id="PS50109"/>
    </source>
</evidence>
<feature type="modified residue" description="4-aspartylphosphate" evidence="6">
    <location>
        <position position="1620"/>
    </location>
</feature>
<keyword evidence="5" id="KW-0145">Chemotaxis</keyword>
<dbReference type="InterPro" id="IPR000014">
    <property type="entry name" value="PAS"/>
</dbReference>
<dbReference type="SUPFAM" id="SSF53335">
    <property type="entry name" value="S-adenosyl-L-methionine-dependent methyltransferases"/>
    <property type="match status" value="1"/>
</dbReference>
<protein>
    <recommendedName>
        <fullName evidence="2">histidine kinase</fullName>
        <ecNumber evidence="2">2.7.13.3</ecNumber>
    </recommendedName>
</protein>
<dbReference type="InterPro" id="IPR011006">
    <property type="entry name" value="CheY-like_superfamily"/>
</dbReference>
<dbReference type="InterPro" id="IPR050903">
    <property type="entry name" value="Bact_Chemotaxis_MeTrfase"/>
</dbReference>
<feature type="domain" description="Response regulatory" evidence="9">
    <location>
        <begin position="1571"/>
        <end position="1686"/>
    </location>
</feature>
<dbReference type="InterPro" id="IPR035965">
    <property type="entry name" value="PAS-like_dom_sf"/>
</dbReference>
<sequence>MPSHSPSSPKPANFYVVGIGASAGGLRALEEFFDHMPIDSGAAYVVIQHLSPDFKSLMKELLERRTRMDVYRVENGMVLKPNCVYLIPPRNNLIVEKRRLKLIRQAENPRHQPNFPIDIFLQSLAKDCNDRAIGVILSGTGSDGTKGLQAISEVGGITFVQSPTTAEFDGMPQSAIATGIVDQVLSPPDLARMICDLVRMGRNAPPNHDLSLTEIESDKLRTILNILNEAEKLDFSYYKPSTLSRRIYRRCSLSGCSSLDEYIERMKTSVEERLLLRDDLMIGVTRFFRDTKAWEVLETEILPNLIGQLKDGQQLRVWVTACATGEEAYSMAILIDEVLTRLKKNLSVKIFATDIDNGALAKASEGVYPESIMGDLSRSRLEKYFLLRNKSFHVVRNLRQMIIFAPHNLAKNAGFTRMHLITCRNVLIYMQPSLQQHVLRMLHFSLVHKGYLFLGSAETPGDLIEEFTTLNEKCKIYQKRRNIRLPISVPTFDYVPPSPVYSALPRNSSTQLHPVISNAFSAFVRKRNCSCILVNAQHELFHVVTDPLNILRFPEGQMTKEISELVPDSLRLPLNTAIHRAKRENNPVLYTGIQFEQNNMVWSVNLEVSYQAGNARVDDYFLLVIEPEERTVKTTYAEPFDVDAKTTQRLLDLEYELQQTRENLQATIEELETTNEEQQATNEELLASNEELQSTNEELHSVNEELYTVNAEYQSKIKELTELTNDVDNLLRSTDIGVVFLDRHLRIRKFTPAATLAINLVDTDLERPIEHITHNMDCPNFLDLLQQVAETGKPLEKEVVIPKTQDFLLMRLHPYLQSNDISNGVVMTFVKVNEMKRVQEQLRNRTQEIENLYANIPIGLGVQDHQLRFVQVNEVLAGINGYSVAEHLGKTTAELLPDLSAEMEPLVRQVLATGEAICNVEIRGTTPAQPGVERHWLMNYYPVNLGSISSEKLIDNPNLEKGVGCVVMEVTELKQMQEAIRHNEARLRYLLTSSPAVIFTCEPDYPYAAIYLSDNIQDIVGYSAVEFLKDRHFWRTHLHPEDRERVLGELPQIYQQGTYSQQYRFRCADGEYRWLYAQLRLTRNEEGKPQECVGYWVDISDRVVSQNALRYQLKRTVLLKQISEQIRQSLDSQQVFDTTVQQLTRVLHVDRCLLHIYQLDQDTPSPQNLHLVAEYCVPDYPSLKGEALQIPIEDNQHLAALLKSEKAIVTPDPSTDPLFEGLTPLLEKLQIKSMLAICTFYQGKPNGVIGLHQCDKVRDWTTEDIELLESVASQVGIAIAHAQLLEQTQQRSLDLEKATQEAKAANLAKSEFLANMSHEIRTPMNAILGFSELLQDLITDETSQSYLNSIISSGSTLLALINDILDLSKIEAGKLELHYEPVNLHLLLQEIHQIFSQKAEQKQLDLILDVAPTTPWGIYMDEVRLRQILFNVVGNAIKFTEQGFVKIKVWCEDIETHSACLPDSHPESISLKIQIEDSGIGIQDDQQEIIFDAFHQNEGQNTRLYGGTGLGLTITKRLTLKLGGTVTVNSHLGQGSCFEITLPHVQVTETPPPPSSPLAQREDFNQLQPAALLVVDDVASNLELIAGYFKDSHHQVFTAQNGLDAIAQAQSNSPNLILLDWRMPNLDGRETAQRLKQNPTTQNIPIIFLTASTQNPEQLKLNSVSDAFLRKPVSRQQLFDTLQKFLPLQHQEDWHPKELNLNSPPLNPDKLPQLIPLLQQFLQQKWFTLQQQKITQDLRQFIEQLNQWGQDYECPDLINYSQQLAQQVNQFNSRGIDQLLEQFPTMIQNLNHLIKPSKYEP</sequence>
<dbReference type="PRINTS" id="PR00996">
    <property type="entry name" value="CHERMTFRASE"/>
</dbReference>
<dbReference type="PANTHER" id="PTHR24422">
    <property type="entry name" value="CHEMOTAXIS PROTEIN METHYLTRANSFERASE"/>
    <property type="match status" value="1"/>
</dbReference>
<dbReference type="RefSeq" id="WP_265265272.1">
    <property type="nucleotide sequence ID" value="NZ_JAIHOM010000070.1"/>
</dbReference>
<comment type="caution">
    <text evidence="14">The sequence shown here is derived from an EMBL/GenBank/DDBJ whole genome shotgun (WGS) entry which is preliminary data.</text>
</comment>
<gene>
    <name evidence="14" type="ORF">K4A83_14220</name>
</gene>
<keyword evidence="5" id="KW-0378">Hydrolase</keyword>
<keyword evidence="3" id="KW-0808">Transferase</keyword>
<dbReference type="CDD" id="cd16434">
    <property type="entry name" value="CheB-CheR_fusion"/>
    <property type="match status" value="1"/>
</dbReference>
<dbReference type="InterPro" id="IPR022641">
    <property type="entry name" value="CheR_N"/>
</dbReference>
<dbReference type="CDD" id="cd00130">
    <property type="entry name" value="PAS"/>
    <property type="match status" value="1"/>
</dbReference>
<dbReference type="Proteomes" id="UP001526426">
    <property type="component" value="Unassembled WGS sequence"/>
</dbReference>
<dbReference type="SMART" id="SM00091">
    <property type="entry name" value="PAS"/>
    <property type="match status" value="3"/>
</dbReference>
<dbReference type="PANTHER" id="PTHR24422:SF27">
    <property type="entry name" value="PROTEIN-GLUTAMATE O-METHYLTRANSFERASE"/>
    <property type="match status" value="1"/>
</dbReference>
<feature type="domain" description="CheB-type methylesterase" evidence="12">
    <location>
        <begin position="9"/>
        <end position="201"/>
    </location>
</feature>
<proteinExistence type="predicted"/>
<dbReference type="SMART" id="SM00065">
    <property type="entry name" value="GAF"/>
    <property type="match status" value="1"/>
</dbReference>
<dbReference type="EC" id="2.7.13.3" evidence="2"/>
<dbReference type="SUPFAM" id="SSF47384">
    <property type="entry name" value="Homodimeric domain of signal transducing histidine kinase"/>
    <property type="match status" value="1"/>
</dbReference>
<dbReference type="InterPro" id="IPR022642">
    <property type="entry name" value="CheR_C"/>
</dbReference>
<dbReference type="Pfam" id="PF00512">
    <property type="entry name" value="HisKA"/>
    <property type="match status" value="1"/>
</dbReference>
<feature type="coiled-coil region" evidence="7">
    <location>
        <begin position="1285"/>
        <end position="1315"/>
    </location>
</feature>
<dbReference type="InterPro" id="IPR036097">
    <property type="entry name" value="HisK_dim/P_sf"/>
</dbReference>
<feature type="domain" description="PAS" evidence="10">
    <location>
        <begin position="983"/>
        <end position="1057"/>
    </location>
</feature>
<dbReference type="Gene3D" id="3.40.50.2300">
    <property type="match status" value="1"/>
</dbReference>
<dbReference type="PROSITE" id="PS50113">
    <property type="entry name" value="PAC"/>
    <property type="match status" value="1"/>
</dbReference>
<evidence type="ECO:0000259" key="9">
    <source>
        <dbReference type="PROSITE" id="PS50110"/>
    </source>
</evidence>
<dbReference type="Pfam" id="PF13596">
    <property type="entry name" value="PAS_10"/>
    <property type="match status" value="1"/>
</dbReference>
<dbReference type="SMART" id="SM00388">
    <property type="entry name" value="HisKA"/>
    <property type="match status" value="1"/>
</dbReference>
<dbReference type="PROSITE" id="PS50123">
    <property type="entry name" value="CHER"/>
    <property type="match status" value="1"/>
</dbReference>
<dbReference type="CDD" id="cd00082">
    <property type="entry name" value="HisKA"/>
    <property type="match status" value="1"/>
</dbReference>
<dbReference type="InterPro" id="IPR000780">
    <property type="entry name" value="CheR_MeTrfase"/>
</dbReference>
<dbReference type="Pfam" id="PF01590">
    <property type="entry name" value="GAF"/>
    <property type="match status" value="1"/>
</dbReference>
<dbReference type="InterPro" id="IPR005467">
    <property type="entry name" value="His_kinase_dom"/>
</dbReference>
<feature type="domain" description="PAS" evidence="10">
    <location>
        <begin position="845"/>
        <end position="914"/>
    </location>
</feature>
<dbReference type="InterPro" id="IPR003018">
    <property type="entry name" value="GAF"/>
</dbReference>
<dbReference type="InterPro" id="IPR000700">
    <property type="entry name" value="PAS-assoc_C"/>
</dbReference>
<feature type="domain" description="PAC" evidence="11">
    <location>
        <begin position="1059"/>
        <end position="1111"/>
    </location>
</feature>
<evidence type="ECO:0000259" key="13">
    <source>
        <dbReference type="PROSITE" id="PS50123"/>
    </source>
</evidence>
<organism evidence="14 15">
    <name type="scientific">Spirulina subsalsa FACHB-351</name>
    <dbReference type="NCBI Taxonomy" id="234711"/>
    <lineage>
        <taxon>Bacteria</taxon>
        <taxon>Bacillati</taxon>
        <taxon>Cyanobacteriota</taxon>
        <taxon>Cyanophyceae</taxon>
        <taxon>Spirulinales</taxon>
        <taxon>Spirulinaceae</taxon>
        <taxon>Spirulina</taxon>
    </lineage>
</organism>
<dbReference type="Gene3D" id="3.30.450.20">
    <property type="entry name" value="PAS domain"/>
    <property type="match status" value="3"/>
</dbReference>
<dbReference type="InterPro" id="IPR000673">
    <property type="entry name" value="Sig_transdc_resp-reg_Me-estase"/>
</dbReference>
<feature type="domain" description="CheR-type methyltransferase" evidence="13">
    <location>
        <begin position="214"/>
        <end position="480"/>
    </location>
</feature>
<reference evidence="14 15" key="1">
    <citation type="submission" date="2021-08" db="EMBL/GenBank/DDBJ databases">
        <title>Draft genome sequence of Spirulina subsalsa with high tolerance to salinity and hype-accumulation of phycocyanin.</title>
        <authorList>
            <person name="Pei H."/>
            <person name="Jiang L."/>
        </authorList>
    </citation>
    <scope>NUCLEOTIDE SEQUENCE [LARGE SCALE GENOMIC DNA]</scope>
    <source>
        <strain evidence="14 15">FACHB-351</strain>
    </source>
</reference>
<keyword evidence="6" id="KW-0597">Phosphoprotein</keyword>
<dbReference type="Gene3D" id="1.10.287.130">
    <property type="match status" value="1"/>
</dbReference>
<feature type="active site" evidence="5">
    <location>
        <position position="22"/>
    </location>
</feature>
<dbReference type="SUPFAM" id="SSF55785">
    <property type="entry name" value="PYP-like sensor domain (PAS domain)"/>
    <property type="match status" value="3"/>
</dbReference>
<dbReference type="InterPro" id="IPR001789">
    <property type="entry name" value="Sig_transdc_resp-reg_receiver"/>
</dbReference>
<dbReference type="SMART" id="SM00138">
    <property type="entry name" value="MeTrc"/>
    <property type="match status" value="1"/>
</dbReference>
<keyword evidence="15" id="KW-1185">Reference proteome</keyword>
<evidence type="ECO:0000256" key="1">
    <source>
        <dbReference type="ARBA" id="ARBA00000085"/>
    </source>
</evidence>
<feature type="coiled-coil region" evidence="7">
    <location>
        <begin position="650"/>
        <end position="733"/>
    </location>
</feature>
<dbReference type="EMBL" id="JAIHOM010000070">
    <property type="protein sequence ID" value="MCW6037419.1"/>
    <property type="molecule type" value="Genomic_DNA"/>
</dbReference>
<dbReference type="InterPro" id="IPR035909">
    <property type="entry name" value="CheB_C"/>
</dbReference>
<evidence type="ECO:0000256" key="6">
    <source>
        <dbReference type="PROSITE-ProRule" id="PRU00169"/>
    </source>
</evidence>
<dbReference type="PROSITE" id="PS50122">
    <property type="entry name" value="CHEB"/>
    <property type="match status" value="1"/>
</dbReference>
<evidence type="ECO:0000256" key="3">
    <source>
        <dbReference type="ARBA" id="ARBA00022679"/>
    </source>
</evidence>
<feature type="domain" description="Histidine kinase" evidence="8">
    <location>
        <begin position="1315"/>
        <end position="1546"/>
    </location>
</feature>
<dbReference type="SMART" id="SM00086">
    <property type="entry name" value="PAC"/>
    <property type="match status" value="1"/>
</dbReference>
<feature type="active site" evidence="5">
    <location>
        <position position="143"/>
    </location>
</feature>
<dbReference type="Pfam" id="PF01339">
    <property type="entry name" value="CheB_methylest"/>
    <property type="match status" value="1"/>
</dbReference>
<comment type="catalytic activity">
    <reaction evidence="1">
        <text>ATP + protein L-histidine = ADP + protein N-phospho-L-histidine.</text>
        <dbReference type="EC" id="2.7.13.3"/>
    </reaction>
</comment>
<dbReference type="Gene3D" id="3.40.50.180">
    <property type="entry name" value="Methylesterase CheB, C-terminal domain"/>
    <property type="match status" value="1"/>
</dbReference>
<evidence type="ECO:0000259" key="11">
    <source>
        <dbReference type="PROSITE" id="PS50113"/>
    </source>
</evidence>
<accession>A0ABT3L8J9</accession>
<dbReference type="InterPro" id="IPR003661">
    <property type="entry name" value="HisK_dim/P_dom"/>
</dbReference>
<dbReference type="InterPro" id="IPR029063">
    <property type="entry name" value="SAM-dependent_MTases_sf"/>
</dbReference>
<dbReference type="Pfam" id="PF08447">
    <property type="entry name" value="PAS_3"/>
    <property type="match status" value="1"/>
</dbReference>
<keyword evidence="7" id="KW-0175">Coiled coil</keyword>
<evidence type="ECO:0000259" key="12">
    <source>
        <dbReference type="PROSITE" id="PS50122"/>
    </source>
</evidence>
<feature type="active site" evidence="5">
    <location>
        <position position="49"/>
    </location>
</feature>
<dbReference type="InterPro" id="IPR029016">
    <property type="entry name" value="GAF-like_dom_sf"/>
</dbReference>
<evidence type="ECO:0000313" key="14">
    <source>
        <dbReference type="EMBL" id="MCW6037419.1"/>
    </source>
</evidence>
<dbReference type="Gene3D" id="3.30.565.10">
    <property type="entry name" value="Histidine kinase-like ATPase, C-terminal domain"/>
    <property type="match status" value="1"/>
</dbReference>
<dbReference type="CDD" id="cd16922">
    <property type="entry name" value="HATPase_EvgS-ArcB-TorS-like"/>
    <property type="match status" value="1"/>
</dbReference>
<keyword evidence="4" id="KW-0418">Kinase</keyword>
<dbReference type="InterPro" id="IPR001610">
    <property type="entry name" value="PAC"/>
</dbReference>
<dbReference type="Pfam" id="PF02518">
    <property type="entry name" value="HATPase_c"/>
    <property type="match status" value="1"/>
</dbReference>
<dbReference type="SUPFAM" id="SSF52738">
    <property type="entry name" value="Methylesterase CheB, C-terminal domain"/>
    <property type="match status" value="1"/>
</dbReference>
<dbReference type="SUPFAM" id="SSF55874">
    <property type="entry name" value="ATPase domain of HSP90 chaperone/DNA topoisomerase II/histidine kinase"/>
    <property type="match status" value="1"/>
</dbReference>
<dbReference type="SUPFAM" id="SSF55781">
    <property type="entry name" value="GAF domain-like"/>
    <property type="match status" value="1"/>
</dbReference>
<dbReference type="NCBIfam" id="TIGR00229">
    <property type="entry name" value="sensory_box"/>
    <property type="match status" value="1"/>
</dbReference>
<dbReference type="Gene3D" id="3.40.50.150">
    <property type="entry name" value="Vaccinia Virus protein VP39"/>
    <property type="match status" value="1"/>
</dbReference>
<evidence type="ECO:0000256" key="7">
    <source>
        <dbReference type="SAM" id="Coils"/>
    </source>
</evidence>
<evidence type="ECO:0000259" key="10">
    <source>
        <dbReference type="PROSITE" id="PS50112"/>
    </source>
</evidence>
<dbReference type="Pfam" id="PF03705">
    <property type="entry name" value="CheR_N"/>
    <property type="match status" value="1"/>
</dbReference>
<dbReference type="InterPro" id="IPR013655">
    <property type="entry name" value="PAS_fold_3"/>
</dbReference>
<dbReference type="PROSITE" id="PS50109">
    <property type="entry name" value="HIS_KIN"/>
    <property type="match status" value="1"/>
</dbReference>
<name>A0ABT3L8J9_9CYAN</name>
<dbReference type="Pfam" id="PF08448">
    <property type="entry name" value="PAS_4"/>
    <property type="match status" value="1"/>
</dbReference>
<evidence type="ECO:0000256" key="4">
    <source>
        <dbReference type="ARBA" id="ARBA00022777"/>
    </source>
</evidence>
<dbReference type="Pfam" id="PF00072">
    <property type="entry name" value="Response_reg"/>
    <property type="match status" value="1"/>
</dbReference>
<dbReference type="SUPFAM" id="SSF47757">
    <property type="entry name" value="Chemotaxis receptor methyltransferase CheR, N-terminal domain"/>
    <property type="match status" value="1"/>
</dbReference>
<dbReference type="SMART" id="SM00387">
    <property type="entry name" value="HATPase_c"/>
    <property type="match status" value="1"/>
</dbReference>
<dbReference type="SUPFAM" id="SSF52172">
    <property type="entry name" value="CheY-like"/>
    <property type="match status" value="1"/>
</dbReference>
<dbReference type="InterPro" id="IPR003594">
    <property type="entry name" value="HATPase_dom"/>
</dbReference>
<dbReference type="SMART" id="SM00448">
    <property type="entry name" value="REC"/>
    <property type="match status" value="1"/>
</dbReference>
<evidence type="ECO:0000313" key="15">
    <source>
        <dbReference type="Proteomes" id="UP001526426"/>
    </source>
</evidence>
<dbReference type="PROSITE" id="PS50110">
    <property type="entry name" value="RESPONSE_REGULATORY"/>
    <property type="match status" value="1"/>
</dbReference>
<dbReference type="InterPro" id="IPR036890">
    <property type="entry name" value="HATPase_C_sf"/>
</dbReference>
<evidence type="ECO:0000256" key="5">
    <source>
        <dbReference type="PROSITE-ProRule" id="PRU00050"/>
    </source>
</evidence>
<dbReference type="Gene3D" id="3.30.450.40">
    <property type="match status" value="1"/>
</dbReference>
<evidence type="ECO:0000256" key="2">
    <source>
        <dbReference type="ARBA" id="ARBA00012438"/>
    </source>
</evidence>
<dbReference type="InterPro" id="IPR013656">
    <property type="entry name" value="PAS_4"/>
</dbReference>
<dbReference type="PROSITE" id="PS50112">
    <property type="entry name" value="PAS"/>
    <property type="match status" value="2"/>
</dbReference>